<dbReference type="RefSeq" id="WP_096819106.1">
    <property type="nucleotide sequence ID" value="NZ_JXJU01000019.1"/>
</dbReference>
<organism evidence="1 2">
    <name type="scientific">Lactococcus fujiensis JCM 16395</name>
    <dbReference type="NCBI Taxonomy" id="1291764"/>
    <lineage>
        <taxon>Bacteria</taxon>
        <taxon>Bacillati</taxon>
        <taxon>Bacillota</taxon>
        <taxon>Bacilli</taxon>
        <taxon>Lactobacillales</taxon>
        <taxon>Streptococcaceae</taxon>
        <taxon>Lactococcus</taxon>
    </lineage>
</organism>
<dbReference type="EMBL" id="JXJU01000019">
    <property type="protein sequence ID" value="PCR98868.1"/>
    <property type="molecule type" value="Genomic_DNA"/>
</dbReference>
<sequence length="369" mass="41900">MKLIDNIVRIFTGRLNKYTQHASWSGGAVNFTSNFIMNIQYRIANELSKTYFNHVQYTTNDTGFDYMKNMTGSDIDEVLNWSPKGYENTTEFWREVTLQLLQSKSIHLKPTFSDTTLTDLRNVNDGEEFKLNETVNIISPFFSNENTSLLDNVLTSVYDKLAANKTKAFLKVNTTFDVGKNEFKAKVLEQLATMQEVGEFNGIGVLDAKTDLIELNNSYSVLSAEELGFIKTEILSGYGISESVLTGTATQEETNTFYANAMVPLLNQLERELTYKLISSYKRVRREGKQSYQKIVINNAVMKFATLDQLIKFSQMNTNTPIAQQNEERSFYGLPPVEGGDQFFVNLNATTSKQIENNQSEVSIEENNQ</sequence>
<dbReference type="STRING" id="1291764.GCA_001311235_02810"/>
<dbReference type="Proteomes" id="UP000218181">
    <property type="component" value="Unassembled WGS sequence"/>
</dbReference>
<evidence type="ECO:0000313" key="1">
    <source>
        <dbReference type="EMBL" id="PCR98868.1"/>
    </source>
</evidence>
<keyword evidence="2" id="KW-1185">Reference proteome</keyword>
<reference evidence="1 2" key="1">
    <citation type="submission" date="2014-12" db="EMBL/GenBank/DDBJ databases">
        <title>Draft genome sequences of 10 type strains of Lactococcus.</title>
        <authorList>
            <person name="Sun Z."/>
            <person name="Zhong Z."/>
            <person name="Liu W."/>
            <person name="Zhang W."/>
            <person name="Zhang H."/>
        </authorList>
    </citation>
    <scope>NUCLEOTIDE SEQUENCE [LARGE SCALE GENOMIC DNA]</scope>
    <source>
        <strain evidence="1 2">JCM 16395</strain>
    </source>
</reference>
<dbReference type="AlphaFoldDB" id="A0A2A5RIH6"/>
<proteinExistence type="predicted"/>
<dbReference type="OrthoDB" id="2241511at2"/>
<name>A0A2A5RIH6_9LACT</name>
<gene>
    <name evidence="1" type="ORF">RT41_GL000652</name>
</gene>
<accession>A0A2A5RIH6</accession>
<comment type="caution">
    <text evidence="1">The sequence shown here is derived from an EMBL/GenBank/DDBJ whole genome shotgun (WGS) entry which is preliminary data.</text>
</comment>
<protein>
    <submittedName>
        <fullName evidence="1">Portal protein</fullName>
    </submittedName>
</protein>
<evidence type="ECO:0000313" key="2">
    <source>
        <dbReference type="Proteomes" id="UP000218181"/>
    </source>
</evidence>